<dbReference type="PANTHER" id="PTHR43537">
    <property type="entry name" value="TRANSCRIPTIONAL REGULATOR, GNTR FAMILY"/>
    <property type="match status" value="1"/>
</dbReference>
<dbReference type="PRINTS" id="PR00035">
    <property type="entry name" value="HTHGNTR"/>
</dbReference>
<dbReference type="PANTHER" id="PTHR43537:SF24">
    <property type="entry name" value="GLUCONATE OPERON TRANSCRIPTIONAL REPRESSOR"/>
    <property type="match status" value="1"/>
</dbReference>
<dbReference type="Proteomes" id="UP001235547">
    <property type="component" value="Chromosome 2"/>
</dbReference>
<dbReference type="SUPFAM" id="SSF48008">
    <property type="entry name" value="GntR ligand-binding domain-like"/>
    <property type="match status" value="1"/>
</dbReference>
<evidence type="ECO:0000256" key="1">
    <source>
        <dbReference type="ARBA" id="ARBA00023015"/>
    </source>
</evidence>
<sequence length="231" mass="25400">MSMSELPMRVLRPEKTLRELALEKMRDAIVNMHFKAGERLVERDLCDQLGVSRTVVREVLRHLESEGLVTILPNRGPIVAETTPEDAKQIYEIRGALEGIAAKACAEAKDPTLVAQLETILERIRASYAKRELADVLTATTEFYRTLFEKSGRHVAWSIVNSITVRINHLRSMTIKTVGRDKEGPAQMQRIIDAIKAGDGEAAYRAANAHVGSAAAIAQSLLADSQAGKTA</sequence>
<dbReference type="InterPro" id="IPR036388">
    <property type="entry name" value="WH-like_DNA-bd_sf"/>
</dbReference>
<reference evidence="5 6" key="1">
    <citation type="submission" date="2023-03" db="EMBL/GenBank/DDBJ databases">
        <authorList>
            <person name="Kaur S."/>
            <person name="Espinosa-Saiz D."/>
            <person name="Velazquez E."/>
            <person name="Menendez E."/>
            <person name="diCenzo G.C."/>
        </authorList>
    </citation>
    <scope>NUCLEOTIDE SEQUENCE [LARGE SCALE GENOMIC DNA]</scope>
    <source>
        <strain evidence="5 6">LMG 27395</strain>
    </source>
</reference>
<keyword evidence="6" id="KW-1185">Reference proteome</keyword>
<evidence type="ECO:0000313" key="6">
    <source>
        <dbReference type="Proteomes" id="UP001235547"/>
    </source>
</evidence>
<dbReference type="SMART" id="SM00345">
    <property type="entry name" value="HTH_GNTR"/>
    <property type="match status" value="1"/>
</dbReference>
<evidence type="ECO:0000313" key="5">
    <source>
        <dbReference type="EMBL" id="WEX80489.1"/>
    </source>
</evidence>
<evidence type="ECO:0000259" key="4">
    <source>
        <dbReference type="PROSITE" id="PS50949"/>
    </source>
</evidence>
<dbReference type="InterPro" id="IPR036390">
    <property type="entry name" value="WH_DNA-bd_sf"/>
</dbReference>
<evidence type="ECO:0000256" key="3">
    <source>
        <dbReference type="ARBA" id="ARBA00023163"/>
    </source>
</evidence>
<gene>
    <name evidence="5" type="ORF">PYH38_001935</name>
</gene>
<evidence type="ECO:0000256" key="2">
    <source>
        <dbReference type="ARBA" id="ARBA00023125"/>
    </source>
</evidence>
<keyword evidence="1" id="KW-0805">Transcription regulation</keyword>
<dbReference type="RefSeq" id="WP_280731204.1">
    <property type="nucleotide sequence ID" value="NZ_CP120367.1"/>
</dbReference>
<dbReference type="Pfam" id="PF07729">
    <property type="entry name" value="FCD"/>
    <property type="match status" value="1"/>
</dbReference>
<dbReference type="EMBL" id="CP120370">
    <property type="protein sequence ID" value="WEX80489.1"/>
    <property type="molecule type" value="Genomic_DNA"/>
</dbReference>
<dbReference type="InterPro" id="IPR011711">
    <property type="entry name" value="GntR_C"/>
</dbReference>
<dbReference type="InterPro" id="IPR000524">
    <property type="entry name" value="Tscrpt_reg_HTH_GntR"/>
</dbReference>
<dbReference type="Gene3D" id="1.10.10.10">
    <property type="entry name" value="Winged helix-like DNA-binding domain superfamily/Winged helix DNA-binding domain"/>
    <property type="match status" value="1"/>
</dbReference>
<dbReference type="SMART" id="SM00895">
    <property type="entry name" value="FCD"/>
    <property type="match status" value="1"/>
</dbReference>
<dbReference type="Pfam" id="PF00392">
    <property type="entry name" value="GntR"/>
    <property type="match status" value="1"/>
</dbReference>
<protein>
    <submittedName>
        <fullName evidence="5">GntR family transcriptional regulator</fullName>
    </submittedName>
</protein>
<proteinExistence type="predicted"/>
<feature type="domain" description="HTH gntR-type" evidence="4">
    <location>
        <begin position="15"/>
        <end position="82"/>
    </location>
</feature>
<dbReference type="PROSITE" id="PS50949">
    <property type="entry name" value="HTH_GNTR"/>
    <property type="match status" value="1"/>
</dbReference>
<organism evidence="5 6">
    <name type="scientific">Sinorhizobium numidicum</name>
    <dbReference type="NCBI Taxonomy" id="680248"/>
    <lineage>
        <taxon>Bacteria</taxon>
        <taxon>Pseudomonadati</taxon>
        <taxon>Pseudomonadota</taxon>
        <taxon>Alphaproteobacteria</taxon>
        <taxon>Hyphomicrobiales</taxon>
        <taxon>Rhizobiaceae</taxon>
        <taxon>Sinorhizobium/Ensifer group</taxon>
        <taxon>Sinorhizobium</taxon>
    </lineage>
</organism>
<keyword evidence="3" id="KW-0804">Transcription</keyword>
<dbReference type="CDD" id="cd07377">
    <property type="entry name" value="WHTH_GntR"/>
    <property type="match status" value="1"/>
</dbReference>
<dbReference type="Gene3D" id="1.20.120.530">
    <property type="entry name" value="GntR ligand-binding domain-like"/>
    <property type="match status" value="1"/>
</dbReference>
<dbReference type="SUPFAM" id="SSF46785">
    <property type="entry name" value="Winged helix' DNA-binding domain"/>
    <property type="match status" value="1"/>
</dbReference>
<dbReference type="InterPro" id="IPR008920">
    <property type="entry name" value="TF_FadR/GntR_C"/>
</dbReference>
<keyword evidence="2" id="KW-0238">DNA-binding</keyword>
<accession>A0ABY8CPB0</accession>
<name>A0ABY8CPB0_9HYPH</name>